<dbReference type="Proteomes" id="UP000503462">
    <property type="component" value="Chromosome 3"/>
</dbReference>
<dbReference type="OrthoDB" id="249612at2759"/>
<comment type="subcellular location">
    <subcellularLocation>
        <location evidence="1 7">Nucleus</location>
    </subcellularLocation>
</comment>
<keyword evidence="4 7" id="KW-0747">Spliceosome</keyword>
<evidence type="ECO:0000256" key="1">
    <source>
        <dbReference type="ARBA" id="ARBA00004123"/>
    </source>
</evidence>
<dbReference type="GO" id="GO:0000398">
    <property type="term" value="P:mRNA splicing, via spliceosome"/>
    <property type="evidence" value="ECO:0007669"/>
    <property type="project" value="UniProtKB-UniRule"/>
</dbReference>
<sequence length="445" mass="51366">MAPPKKPVEASQNNERNEYIPSFIAKKPFYIDDSTTQDDYLEHQRLQAEKNHDPLATSKWYDRGVQGPAATKYRKGACENCGAMTHKAKDCLQRKRKHGAKWTGKNIAADEKVQDIKLGWDAKRDRWNGYDAAQYEEVVEEFQRKEKPDEDARYEEETDMGRQQSTATRNLRLREDTAKYLMNLDVDSAKYDPKTRTIENAVADDAEAEDGFQRATGDAAAFENAQKYAWETQERGDVDKLHLQANPTAGELTRKRKAQEDVQNKEAKRKALLEQYGSQDEVKKSVVTQSNERYVEYDDRGKIKGEPERKEKSMYPEDVLINNHTSVWGSWWKDFQWGYACCHSTVKNSFCTGREGMKAIEEAEAFARGDVLENDKQKELRLMEEDRLEERQLVKPSKDESLRRLDELSQDVTEDQMEEYRRNRSAKNDPMAGMLGQDGLLEQGG</sequence>
<keyword evidence="11" id="KW-1185">Reference proteome</keyword>
<evidence type="ECO:0000256" key="8">
    <source>
        <dbReference type="SAM" id="MobiDB-lite"/>
    </source>
</evidence>
<proteinExistence type="inferred from homology"/>
<evidence type="ECO:0000256" key="7">
    <source>
        <dbReference type="RuleBase" id="RU367071"/>
    </source>
</evidence>
<comment type="similarity">
    <text evidence="2 7">Belongs to the SLU7 family.</text>
</comment>
<evidence type="ECO:0000256" key="6">
    <source>
        <dbReference type="ARBA" id="ARBA00023242"/>
    </source>
</evidence>
<comment type="function">
    <text evidence="7">Involved in pre-mRNA splicing.</text>
</comment>
<evidence type="ECO:0000256" key="2">
    <source>
        <dbReference type="ARBA" id="ARBA00007203"/>
    </source>
</evidence>
<feature type="domain" description="Pre-mRNA-splicing factor SLU7" evidence="9">
    <location>
        <begin position="146"/>
        <end position="330"/>
    </location>
</feature>
<accession>A0A6H0XUJ7</accession>
<evidence type="ECO:0000313" key="10">
    <source>
        <dbReference type="EMBL" id="QIW98324.1"/>
    </source>
</evidence>
<feature type="compositionally biased region" description="Basic and acidic residues" evidence="8">
    <location>
        <begin position="391"/>
        <end position="407"/>
    </location>
</feature>
<feature type="region of interest" description="Disordered" evidence="8">
    <location>
        <begin position="144"/>
        <end position="166"/>
    </location>
</feature>
<keyword evidence="6 7" id="KW-0539">Nucleus</keyword>
<dbReference type="InterPro" id="IPR021715">
    <property type="entry name" value="Slu7_dom"/>
</dbReference>
<evidence type="ECO:0000259" key="9">
    <source>
        <dbReference type="Pfam" id="PF11708"/>
    </source>
</evidence>
<evidence type="ECO:0000256" key="4">
    <source>
        <dbReference type="ARBA" id="ARBA00022728"/>
    </source>
</evidence>
<feature type="region of interest" description="Disordered" evidence="8">
    <location>
        <begin position="391"/>
        <end position="445"/>
    </location>
</feature>
<dbReference type="Pfam" id="PF11708">
    <property type="entry name" value="Slu7"/>
    <property type="match status" value="1"/>
</dbReference>
<keyword evidence="5 7" id="KW-0508">mRNA splicing</keyword>
<dbReference type="GO" id="GO:0005681">
    <property type="term" value="C:spliceosomal complex"/>
    <property type="evidence" value="ECO:0007669"/>
    <property type="project" value="UniProtKB-UniRule"/>
</dbReference>
<keyword evidence="3 7" id="KW-0507">mRNA processing</keyword>
<evidence type="ECO:0000256" key="5">
    <source>
        <dbReference type="ARBA" id="ARBA00023187"/>
    </source>
</evidence>
<feature type="compositionally biased region" description="Acidic residues" evidence="8">
    <location>
        <begin position="408"/>
        <end position="417"/>
    </location>
</feature>
<evidence type="ECO:0000313" key="11">
    <source>
        <dbReference type="Proteomes" id="UP000503462"/>
    </source>
</evidence>
<dbReference type="EMBL" id="CP051141">
    <property type="protein sequence ID" value="QIW98324.1"/>
    <property type="molecule type" value="Genomic_DNA"/>
</dbReference>
<protein>
    <recommendedName>
        <fullName evidence="7">Pre-mRNA-splicing factor SLU7</fullName>
    </recommendedName>
</protein>
<dbReference type="PANTHER" id="PTHR12942:SF2">
    <property type="entry name" value="PRE-MRNA-SPLICING FACTOR SLU7"/>
    <property type="match status" value="1"/>
</dbReference>
<evidence type="ECO:0000256" key="3">
    <source>
        <dbReference type="ARBA" id="ARBA00022664"/>
    </source>
</evidence>
<gene>
    <name evidence="10" type="ORF">AMS68_003842</name>
</gene>
<dbReference type="GO" id="GO:0030628">
    <property type="term" value="F:pre-mRNA 3'-splice site binding"/>
    <property type="evidence" value="ECO:0007669"/>
    <property type="project" value="UniProtKB-UniRule"/>
</dbReference>
<dbReference type="PANTHER" id="PTHR12942">
    <property type="entry name" value="STEP II SPLICING FACTOR SLU7"/>
    <property type="match status" value="1"/>
</dbReference>
<comment type="subunit">
    <text evidence="7">Associated with the spliceosome.</text>
</comment>
<reference evidence="10 11" key="1">
    <citation type="journal article" date="2016" name="Sci. Rep.">
        <title>Peltaster fructicola genome reveals evolution from an invasive phytopathogen to an ectophytic parasite.</title>
        <authorList>
            <person name="Xu C."/>
            <person name="Chen H."/>
            <person name="Gleason M.L."/>
            <person name="Xu J.R."/>
            <person name="Liu H."/>
            <person name="Zhang R."/>
            <person name="Sun G."/>
        </authorList>
    </citation>
    <scope>NUCLEOTIDE SEQUENCE [LARGE SCALE GENOMIC DNA]</scope>
    <source>
        <strain evidence="10 11">LNHT1506</strain>
    </source>
</reference>
<dbReference type="InterPro" id="IPR039974">
    <property type="entry name" value="Splicing_factor_SLU7"/>
</dbReference>
<name>A0A6H0XUJ7_9PEZI</name>
<dbReference type="AlphaFoldDB" id="A0A6H0XUJ7"/>
<organism evidence="10 11">
    <name type="scientific">Peltaster fructicola</name>
    <dbReference type="NCBI Taxonomy" id="286661"/>
    <lineage>
        <taxon>Eukaryota</taxon>
        <taxon>Fungi</taxon>
        <taxon>Dikarya</taxon>
        <taxon>Ascomycota</taxon>
        <taxon>Pezizomycotina</taxon>
        <taxon>Dothideomycetes</taxon>
        <taxon>Dothideomycetes incertae sedis</taxon>
        <taxon>Peltaster</taxon>
    </lineage>
</organism>